<evidence type="ECO:0000313" key="5">
    <source>
        <dbReference type="EMBL" id="RKJ95368.1"/>
    </source>
</evidence>
<dbReference type="EMBL" id="NKDB02000003">
    <property type="protein sequence ID" value="RKJ95368.1"/>
    <property type="molecule type" value="Genomic_DNA"/>
</dbReference>
<proteinExistence type="predicted"/>
<dbReference type="PROSITE" id="PS50112">
    <property type="entry name" value="PAS"/>
    <property type="match status" value="2"/>
</dbReference>
<dbReference type="InterPro" id="IPR000014">
    <property type="entry name" value="PAS"/>
</dbReference>
<feature type="domain" description="PAC" evidence="2">
    <location>
        <begin position="213"/>
        <end position="267"/>
    </location>
</feature>
<organism evidence="5 6">
    <name type="scientific">Alicycliphilus denitrificans</name>
    <dbReference type="NCBI Taxonomy" id="179636"/>
    <lineage>
        <taxon>Bacteria</taxon>
        <taxon>Pseudomonadati</taxon>
        <taxon>Pseudomonadota</taxon>
        <taxon>Betaproteobacteria</taxon>
        <taxon>Burkholderiales</taxon>
        <taxon>Comamonadaceae</taxon>
        <taxon>Alicycliphilus</taxon>
    </lineage>
</organism>
<dbReference type="SMART" id="SM00065">
    <property type="entry name" value="GAF"/>
    <property type="match status" value="1"/>
</dbReference>
<feature type="domain" description="GGDEF" evidence="4">
    <location>
        <begin position="461"/>
        <end position="593"/>
    </location>
</feature>
<dbReference type="NCBIfam" id="TIGR00229">
    <property type="entry name" value="sensory_box"/>
    <property type="match status" value="2"/>
</dbReference>
<dbReference type="FunFam" id="3.30.70.270:FF:000001">
    <property type="entry name" value="Diguanylate cyclase domain protein"/>
    <property type="match status" value="1"/>
</dbReference>
<dbReference type="SUPFAM" id="SSF55073">
    <property type="entry name" value="Nucleotide cyclase"/>
    <property type="match status" value="1"/>
</dbReference>
<dbReference type="InterPro" id="IPR003018">
    <property type="entry name" value="GAF"/>
</dbReference>
<dbReference type="InterPro" id="IPR029016">
    <property type="entry name" value="GAF-like_dom_sf"/>
</dbReference>
<evidence type="ECO:0000259" key="3">
    <source>
        <dbReference type="PROSITE" id="PS50883"/>
    </source>
</evidence>
<dbReference type="PROSITE" id="PS50887">
    <property type="entry name" value="GGDEF"/>
    <property type="match status" value="1"/>
</dbReference>
<name>A0A3R7ECR6_9BURK</name>
<dbReference type="InterPro" id="IPR035965">
    <property type="entry name" value="PAS-like_dom_sf"/>
</dbReference>
<dbReference type="InterPro" id="IPR000160">
    <property type="entry name" value="GGDEF_dom"/>
</dbReference>
<comment type="caution">
    <text evidence="5">The sequence shown here is derived from an EMBL/GenBank/DDBJ whole genome shotgun (WGS) entry which is preliminary data.</text>
</comment>
<dbReference type="SMART" id="SM00086">
    <property type="entry name" value="PAC"/>
    <property type="match status" value="2"/>
</dbReference>
<feature type="domain" description="EAL" evidence="3">
    <location>
        <begin position="602"/>
        <end position="854"/>
    </location>
</feature>
<evidence type="ECO:0000259" key="4">
    <source>
        <dbReference type="PROSITE" id="PS50887"/>
    </source>
</evidence>
<feature type="domain" description="PAS" evidence="1">
    <location>
        <begin position="17"/>
        <end position="70"/>
    </location>
</feature>
<dbReference type="Gene3D" id="3.30.450.40">
    <property type="match status" value="1"/>
</dbReference>
<dbReference type="InterPro" id="IPR001610">
    <property type="entry name" value="PAC"/>
</dbReference>
<dbReference type="Pfam" id="PF08448">
    <property type="entry name" value="PAS_4"/>
    <property type="match status" value="1"/>
</dbReference>
<dbReference type="PROSITE" id="PS50883">
    <property type="entry name" value="EAL"/>
    <property type="match status" value="1"/>
</dbReference>
<dbReference type="PANTHER" id="PTHR44757:SF2">
    <property type="entry name" value="BIOFILM ARCHITECTURE MAINTENANCE PROTEIN MBAA"/>
    <property type="match status" value="1"/>
</dbReference>
<dbReference type="NCBIfam" id="TIGR00254">
    <property type="entry name" value="GGDEF"/>
    <property type="match status" value="1"/>
</dbReference>
<dbReference type="SUPFAM" id="SSF55781">
    <property type="entry name" value="GAF domain-like"/>
    <property type="match status" value="1"/>
</dbReference>
<dbReference type="SMART" id="SM00091">
    <property type="entry name" value="PAS"/>
    <property type="match status" value="2"/>
</dbReference>
<dbReference type="CDD" id="cd00130">
    <property type="entry name" value="PAS"/>
    <property type="match status" value="2"/>
</dbReference>
<dbReference type="PIRSF" id="PIRSF005925">
    <property type="entry name" value="Dos"/>
    <property type="match status" value="1"/>
</dbReference>
<dbReference type="Pfam" id="PF00563">
    <property type="entry name" value="EAL"/>
    <property type="match status" value="1"/>
</dbReference>
<sequence length="864" mass="93362">MLPTILPGSAPSDRGLHEQLLVQTLEQAVDAVVVIDEHNRVVLFNAAAETLWGWPRAEVLGRNVSMLVPPGIREAHDGYVNTNRITGINRIVGTSRDVPVERRNGTRLWASMSISRVVIGTRVLYTAFLKDVTAQRAQQQHLRQLSLVADRSGSGMVVADADRRITYVNAGFTRLLGFAGAHALGRRLPELARGPHTDAGAIDALRACAEAGQEMQTQLLLYTSDGRPLWASVMMNPVRGAAGEPEHIVFVLTDITHTKMHEVLQHKVLDAMAHNAPLHDVAMLLCREVERIAPEVTATLLEVDADGCLRVLAAPSMPSEIEALTNGVPIGPEVGCCGTAAATGRPALSADIATDPRWAPVQRAFTRHGLRACWSNPIKARDGTVLGTLAFYYREPRGPDALHERLVDMGLHLCALLLERERERAHIHQLAYYDALTGLANRSMLRTQAERRLHEARRSGAPLALLFIDLDRFKQVNDTQGHPAGDALLSAVAARLQDSARAGDVAARMGGDEFVLVLPQCGASQAAAAAERLLAAVAQPVEAEGAVLYPGASLGIAMYPEDGADADNLLRCADLAMYQAKSAGGQCYRFYSAEMNDQAQERSRLESDLRAALRSGGLALHYQPQMRGQALHGVEALLRWTHPQHGPIPPPRVVETAQECGLLDALTQWVLQEACRQMADWRRRGVAVPRVSVNLDAGSFLDSALPDLLAGTLAAHGLQPADLAVEITEAVMLTPDPAVLATARAVRERGIALSLDDFGTGYSSLGALHRLPIGEIKLDGSFVQDIETSATVRSLACAVLHIARGLELSVVAEGVETEAQRSFLAEHGCPLHQGYLYTRPLPPQALEAWLADKSPFHSIPSEAR</sequence>
<evidence type="ECO:0000259" key="2">
    <source>
        <dbReference type="PROSITE" id="PS50113"/>
    </source>
</evidence>
<dbReference type="InterPro" id="IPR052155">
    <property type="entry name" value="Biofilm_reg_signaling"/>
</dbReference>
<dbReference type="AlphaFoldDB" id="A0A3R7ECR6"/>
<dbReference type="InterPro" id="IPR013656">
    <property type="entry name" value="PAS_4"/>
</dbReference>
<dbReference type="SMART" id="SM00267">
    <property type="entry name" value="GGDEF"/>
    <property type="match status" value="1"/>
</dbReference>
<dbReference type="InterPro" id="IPR029787">
    <property type="entry name" value="Nucleotide_cyclase"/>
</dbReference>
<dbReference type="GO" id="GO:0006355">
    <property type="term" value="P:regulation of DNA-templated transcription"/>
    <property type="evidence" value="ECO:0007669"/>
    <property type="project" value="InterPro"/>
</dbReference>
<dbReference type="PANTHER" id="PTHR44757">
    <property type="entry name" value="DIGUANYLATE CYCLASE DGCP"/>
    <property type="match status" value="1"/>
</dbReference>
<dbReference type="InterPro" id="IPR013767">
    <property type="entry name" value="PAS_fold"/>
</dbReference>
<dbReference type="Gene3D" id="3.30.450.20">
    <property type="entry name" value="PAS domain"/>
    <property type="match status" value="2"/>
</dbReference>
<dbReference type="SUPFAM" id="SSF55785">
    <property type="entry name" value="PYP-like sensor domain (PAS domain)"/>
    <property type="match status" value="2"/>
</dbReference>
<dbReference type="InterPro" id="IPR043128">
    <property type="entry name" value="Rev_trsase/Diguanyl_cyclase"/>
</dbReference>
<dbReference type="CDD" id="cd01949">
    <property type="entry name" value="GGDEF"/>
    <property type="match status" value="1"/>
</dbReference>
<protein>
    <submittedName>
        <fullName evidence="5">EAL domain-containing protein</fullName>
    </submittedName>
</protein>
<reference evidence="5 6" key="1">
    <citation type="submission" date="2018-09" db="EMBL/GenBank/DDBJ databases">
        <title>Genome comparison of Alicycliphilus sp. BQ1, a polyurethanolytic bacterium, with its closest phylogenetic relatives Alicycliphilus denitrificans BC and K601, unable to attack polyurethane.</title>
        <authorList>
            <person name="Loza-Tavera H."/>
            <person name="Lozano L."/>
            <person name="Cevallos M."/>
            <person name="Maya-Lucas O."/>
            <person name="Garcia-Mena J."/>
            <person name="Hernandez J."/>
        </authorList>
    </citation>
    <scope>NUCLEOTIDE SEQUENCE [LARGE SCALE GENOMIC DNA]</scope>
    <source>
        <strain evidence="5 6">BQ1</strain>
    </source>
</reference>
<dbReference type="GO" id="GO:0003824">
    <property type="term" value="F:catalytic activity"/>
    <property type="evidence" value="ECO:0007669"/>
    <property type="project" value="UniProtKB-ARBA"/>
</dbReference>
<dbReference type="Pfam" id="PF00989">
    <property type="entry name" value="PAS"/>
    <property type="match status" value="1"/>
</dbReference>
<dbReference type="Gene3D" id="3.30.70.270">
    <property type="match status" value="1"/>
</dbReference>
<dbReference type="InterPro" id="IPR012226">
    <property type="entry name" value="Diguanyl_cyclase/Pdiesterase"/>
</dbReference>
<dbReference type="Gene3D" id="3.20.20.450">
    <property type="entry name" value="EAL domain"/>
    <property type="match status" value="1"/>
</dbReference>
<dbReference type="SMART" id="SM00052">
    <property type="entry name" value="EAL"/>
    <property type="match status" value="1"/>
</dbReference>
<dbReference type="Pfam" id="PF00990">
    <property type="entry name" value="GGDEF"/>
    <property type="match status" value="1"/>
</dbReference>
<dbReference type="RefSeq" id="WP_094439224.1">
    <property type="nucleotide sequence ID" value="NZ_NKDB02000003.1"/>
</dbReference>
<dbReference type="InterPro" id="IPR001633">
    <property type="entry name" value="EAL_dom"/>
</dbReference>
<dbReference type="Proteomes" id="UP000216225">
    <property type="component" value="Unassembled WGS sequence"/>
</dbReference>
<dbReference type="InterPro" id="IPR000700">
    <property type="entry name" value="PAS-assoc_C"/>
</dbReference>
<evidence type="ECO:0000259" key="1">
    <source>
        <dbReference type="PROSITE" id="PS50112"/>
    </source>
</evidence>
<dbReference type="CDD" id="cd01948">
    <property type="entry name" value="EAL"/>
    <property type="match status" value="1"/>
</dbReference>
<dbReference type="InterPro" id="IPR035919">
    <property type="entry name" value="EAL_sf"/>
</dbReference>
<dbReference type="SUPFAM" id="SSF141868">
    <property type="entry name" value="EAL domain-like"/>
    <property type="match status" value="1"/>
</dbReference>
<accession>A0A3R7ECR6</accession>
<gene>
    <name evidence="5" type="ORF">CE154_015630</name>
</gene>
<feature type="domain" description="PAS" evidence="1">
    <location>
        <begin position="141"/>
        <end position="186"/>
    </location>
</feature>
<evidence type="ECO:0000313" key="6">
    <source>
        <dbReference type="Proteomes" id="UP000216225"/>
    </source>
</evidence>
<dbReference type="PROSITE" id="PS50113">
    <property type="entry name" value="PAC"/>
    <property type="match status" value="2"/>
</dbReference>
<dbReference type="Pfam" id="PF13185">
    <property type="entry name" value="GAF_2"/>
    <property type="match status" value="1"/>
</dbReference>
<feature type="domain" description="PAC" evidence="2">
    <location>
        <begin position="94"/>
        <end position="144"/>
    </location>
</feature>